<dbReference type="EMBL" id="JAAARO010000013">
    <property type="protein sequence ID" value="KAF5737332.1"/>
    <property type="molecule type" value="Genomic_DNA"/>
</dbReference>
<dbReference type="Gene3D" id="1.20.5.170">
    <property type="match status" value="1"/>
</dbReference>
<dbReference type="PROSITE" id="PS00036">
    <property type="entry name" value="BZIP_BASIC"/>
    <property type="match status" value="1"/>
</dbReference>
<keyword evidence="8" id="KW-0175">Coiled coil</keyword>
<dbReference type="Pfam" id="PF00067">
    <property type="entry name" value="p450"/>
    <property type="match status" value="1"/>
</dbReference>
<dbReference type="GO" id="GO:0016705">
    <property type="term" value="F:oxidoreductase activity, acting on paired donors, with incorporation or reduction of molecular oxygen"/>
    <property type="evidence" value="ECO:0007669"/>
    <property type="project" value="InterPro"/>
</dbReference>
<comment type="caution">
    <text evidence="13">The sequence shown here is derived from an EMBL/GenBank/DDBJ whole genome shotgun (WGS) entry which is preliminary data.</text>
</comment>
<dbReference type="InterPro" id="IPR025422">
    <property type="entry name" value="TGA_domain"/>
</dbReference>
<evidence type="ECO:0000256" key="6">
    <source>
        <dbReference type="ARBA" id="ARBA00023163"/>
    </source>
</evidence>
<evidence type="ECO:0000256" key="7">
    <source>
        <dbReference type="ARBA" id="ARBA00023242"/>
    </source>
</evidence>
<evidence type="ECO:0000313" key="14">
    <source>
        <dbReference type="Proteomes" id="UP000593562"/>
    </source>
</evidence>
<sequence>MGFSIGAEQETKLIGSFMAATHNKTAAIHTSHQLLDHHHHHHHHQLQEELQDHDQQISYQMMQSSPSNSIDPGNFISKESAGTYDLGELDQALFLYLDGQQDHSTTTSAQDQRQNSGMRPLTLNIFPSQPMHVEPPSTKGTGLVPPAATTGGSKRASEPSMNARNDHRHATSGAAHEAPRSAAKREGNRKGPTSSSEQEGPKTPDPKTLRRLAQNREAARKSRLRKKAYVQQLESSRIKLTQLEQELQRARSQGMFFGGALMGGDQGLPAGMNNISSDAAVFDIEYGRWVEEHHRLTCELRAAVQEHLPENELRLFVDNVLAHYDEVMNLKSMVAKTDIFHLVSGTWKTPAERCFLWLGGFRPSELIKIILNQIEPLTEQQIMGICGLQQSTQEGEEALSQGLQALNQSLSDTITSDSLSCSPNMANYMGQMAIAMNKLSTLEGFVRQADNLRHQTIHRLHQLLTTRQAARCLLAIAEYCHRLRALSSLWSTDFAAISDQEDEEEEEEELNFQCFVENRDKRKVAVGCTREKRTQGEILPSKKQLADICLYNKQDWSSSLTKQKPKKSRILATINMFSYLFFFLCLITAVLVHFFINSFFRRRNGVEFDEPPSPPALPFIGHLHLMGPVAIKSFQSLACRYGPLLKIRLGASKFVLASNAAVAKEIFRTHELCFLSKPEFGLSKYFIYRGSQFIMSPYNDYWRFMKKLCMTSLLGAPQLDKFVGVREEERIKLVKSVMKCCREGRPCDLRSELTTLTNDSFCRMAMSTRCSEKVHETEEVKEIVHICVTLAGKASLGDVLGPLKVFDFSGTAKKLWGAEALNKYDRLVERIIKEHEDKAKRGFQEDKKDLLDILLETYADPTAEVKLSKKDIKSFLLPAYPGLCALSGSGLVFPRSQASPAYETGKLSLGDVLGPLKMFDFSSTGKKLVGALTKYDQFVKRIMKEHEDKATKGFQEEKKIIA</sequence>
<evidence type="ECO:0000259" key="12">
    <source>
        <dbReference type="PROSITE" id="PS51806"/>
    </source>
</evidence>
<keyword evidence="3" id="KW-0805">Transcription regulation</keyword>
<dbReference type="AlphaFoldDB" id="A0A7J7CT99"/>
<evidence type="ECO:0000256" key="5">
    <source>
        <dbReference type="ARBA" id="ARBA00023159"/>
    </source>
</evidence>
<comment type="similarity">
    <text evidence="2">Belongs to the bZIP family.</text>
</comment>
<feature type="region of interest" description="Disordered" evidence="9">
    <location>
        <begin position="104"/>
        <end position="210"/>
    </location>
</feature>
<keyword evidence="14" id="KW-1185">Reference proteome</keyword>
<dbReference type="CDD" id="cd14708">
    <property type="entry name" value="bZIP_HBP1b-like"/>
    <property type="match status" value="1"/>
</dbReference>
<dbReference type="PANTHER" id="PTHR45693">
    <property type="entry name" value="TRANSCRIPTION FACTOR TGA9"/>
    <property type="match status" value="1"/>
</dbReference>
<dbReference type="GO" id="GO:0006351">
    <property type="term" value="P:DNA-templated transcription"/>
    <property type="evidence" value="ECO:0007669"/>
    <property type="project" value="InterPro"/>
</dbReference>
<dbReference type="GO" id="GO:0020037">
    <property type="term" value="F:heme binding"/>
    <property type="evidence" value="ECO:0007669"/>
    <property type="project" value="InterPro"/>
</dbReference>
<dbReference type="Pfam" id="PF14144">
    <property type="entry name" value="DOG1"/>
    <property type="match status" value="1"/>
</dbReference>
<keyword evidence="4" id="KW-0238">DNA-binding</keyword>
<comment type="subcellular location">
    <subcellularLocation>
        <location evidence="1">Nucleus</location>
    </subcellularLocation>
</comment>
<evidence type="ECO:0000259" key="11">
    <source>
        <dbReference type="PROSITE" id="PS50217"/>
    </source>
</evidence>
<dbReference type="FunFam" id="1.20.5.170:FF:000019">
    <property type="entry name" value="BZIP family transcription factor"/>
    <property type="match status" value="1"/>
</dbReference>
<evidence type="ECO:0008006" key="15">
    <source>
        <dbReference type="Google" id="ProtNLM"/>
    </source>
</evidence>
<protein>
    <recommendedName>
        <fullName evidence="15">BZIP transcription factor family protein</fullName>
    </recommendedName>
</protein>
<reference evidence="13 14" key="1">
    <citation type="journal article" date="2020" name="Nat. Commun.">
        <title>Genome of Tripterygium wilfordii and identification of cytochrome P450 involved in triptolide biosynthesis.</title>
        <authorList>
            <person name="Tu L."/>
            <person name="Su P."/>
            <person name="Zhang Z."/>
            <person name="Gao L."/>
            <person name="Wang J."/>
            <person name="Hu T."/>
            <person name="Zhou J."/>
            <person name="Zhang Y."/>
            <person name="Zhao Y."/>
            <person name="Liu Y."/>
            <person name="Song Y."/>
            <person name="Tong Y."/>
            <person name="Lu Y."/>
            <person name="Yang J."/>
            <person name="Xu C."/>
            <person name="Jia M."/>
            <person name="Peters R.J."/>
            <person name="Huang L."/>
            <person name="Gao W."/>
        </authorList>
    </citation>
    <scope>NUCLEOTIDE SEQUENCE [LARGE SCALE GENOMIC DNA]</scope>
    <source>
        <strain evidence="14">cv. XIE 37</strain>
        <tissue evidence="13">Leaf</tissue>
    </source>
</reference>
<dbReference type="PROSITE" id="PS51806">
    <property type="entry name" value="DOG1"/>
    <property type="match status" value="1"/>
</dbReference>
<dbReference type="GO" id="GO:0003700">
    <property type="term" value="F:DNA-binding transcription factor activity"/>
    <property type="evidence" value="ECO:0007669"/>
    <property type="project" value="InterPro"/>
</dbReference>
<feature type="compositionally biased region" description="Basic and acidic residues" evidence="9">
    <location>
        <begin position="177"/>
        <end position="189"/>
    </location>
</feature>
<dbReference type="SUPFAM" id="SSF48264">
    <property type="entry name" value="Cytochrome P450"/>
    <property type="match status" value="1"/>
</dbReference>
<accession>A0A7J7CT99</accession>
<keyword evidence="10" id="KW-0812">Transmembrane</keyword>
<keyword evidence="10" id="KW-0472">Membrane</keyword>
<dbReference type="GO" id="GO:0004497">
    <property type="term" value="F:monooxygenase activity"/>
    <property type="evidence" value="ECO:0007669"/>
    <property type="project" value="InterPro"/>
</dbReference>
<proteinExistence type="inferred from homology"/>
<dbReference type="GO" id="GO:0000976">
    <property type="term" value="F:transcription cis-regulatory region binding"/>
    <property type="evidence" value="ECO:0007669"/>
    <property type="project" value="UniProtKB-ARBA"/>
</dbReference>
<dbReference type="SMART" id="SM00338">
    <property type="entry name" value="BRLZ"/>
    <property type="match status" value="1"/>
</dbReference>
<evidence type="ECO:0000256" key="8">
    <source>
        <dbReference type="SAM" id="Coils"/>
    </source>
</evidence>
<keyword evidence="7" id="KW-0539">Nucleus</keyword>
<dbReference type="InterPro" id="IPR036396">
    <property type="entry name" value="Cyt_P450_sf"/>
</dbReference>
<feature type="transmembrane region" description="Helical" evidence="10">
    <location>
        <begin position="576"/>
        <end position="596"/>
    </location>
</feature>
<dbReference type="PROSITE" id="PS50217">
    <property type="entry name" value="BZIP"/>
    <property type="match status" value="1"/>
</dbReference>
<dbReference type="SUPFAM" id="SSF57959">
    <property type="entry name" value="Leucine zipper domain"/>
    <property type="match status" value="1"/>
</dbReference>
<organism evidence="13 14">
    <name type="scientific">Tripterygium wilfordii</name>
    <name type="common">Thunder God vine</name>
    <dbReference type="NCBI Taxonomy" id="458696"/>
    <lineage>
        <taxon>Eukaryota</taxon>
        <taxon>Viridiplantae</taxon>
        <taxon>Streptophyta</taxon>
        <taxon>Embryophyta</taxon>
        <taxon>Tracheophyta</taxon>
        <taxon>Spermatophyta</taxon>
        <taxon>Magnoliopsida</taxon>
        <taxon>eudicotyledons</taxon>
        <taxon>Gunneridae</taxon>
        <taxon>Pentapetalae</taxon>
        <taxon>rosids</taxon>
        <taxon>fabids</taxon>
        <taxon>Celastrales</taxon>
        <taxon>Celastraceae</taxon>
        <taxon>Tripterygium</taxon>
    </lineage>
</organism>
<evidence type="ECO:0000256" key="1">
    <source>
        <dbReference type="ARBA" id="ARBA00004123"/>
    </source>
</evidence>
<keyword evidence="6" id="KW-0804">Transcription</keyword>
<dbReference type="FunCoup" id="A0A7J7CT99">
    <property type="interactions" value="218"/>
</dbReference>
<dbReference type="Proteomes" id="UP000593562">
    <property type="component" value="Unassembled WGS sequence"/>
</dbReference>
<dbReference type="InterPro" id="IPR046347">
    <property type="entry name" value="bZIP_sf"/>
</dbReference>
<evidence type="ECO:0000313" key="13">
    <source>
        <dbReference type="EMBL" id="KAF5737332.1"/>
    </source>
</evidence>
<dbReference type="GO" id="GO:0005506">
    <property type="term" value="F:iron ion binding"/>
    <property type="evidence" value="ECO:0007669"/>
    <property type="project" value="InterPro"/>
</dbReference>
<name>A0A7J7CT99_TRIWF</name>
<dbReference type="Pfam" id="PF00170">
    <property type="entry name" value="bZIP_1"/>
    <property type="match status" value="1"/>
</dbReference>
<feature type="domain" description="DOG1" evidence="12">
    <location>
        <begin position="279"/>
        <end position="493"/>
    </location>
</feature>
<dbReference type="InterPro" id="IPR001128">
    <property type="entry name" value="Cyt_P450"/>
</dbReference>
<feature type="compositionally biased region" description="Basic and acidic residues" evidence="9">
    <location>
        <begin position="199"/>
        <end position="208"/>
    </location>
</feature>
<evidence type="ECO:0000256" key="2">
    <source>
        <dbReference type="ARBA" id="ARBA00007163"/>
    </source>
</evidence>
<feature type="compositionally biased region" description="Polar residues" evidence="9">
    <location>
        <begin position="104"/>
        <end position="117"/>
    </location>
</feature>
<gene>
    <name evidence="13" type="ORF">HS088_TW13G00211</name>
</gene>
<evidence type="ECO:0000256" key="10">
    <source>
        <dbReference type="SAM" id="Phobius"/>
    </source>
</evidence>
<dbReference type="PANTHER" id="PTHR45693:SF13">
    <property type="entry name" value="TRANSCRIPTION FACTOR TGA10"/>
    <property type="match status" value="1"/>
</dbReference>
<feature type="coiled-coil region" evidence="8">
    <location>
        <begin position="226"/>
        <end position="253"/>
    </location>
</feature>
<dbReference type="InterPro" id="IPR004827">
    <property type="entry name" value="bZIP"/>
</dbReference>
<feature type="domain" description="BZIP" evidence="11">
    <location>
        <begin position="205"/>
        <end position="249"/>
    </location>
</feature>
<dbReference type="InParanoid" id="A0A7J7CT99"/>
<evidence type="ECO:0000256" key="9">
    <source>
        <dbReference type="SAM" id="MobiDB-lite"/>
    </source>
</evidence>
<dbReference type="Gene3D" id="1.10.630.10">
    <property type="entry name" value="Cytochrome P450"/>
    <property type="match status" value="1"/>
</dbReference>
<evidence type="ECO:0000256" key="3">
    <source>
        <dbReference type="ARBA" id="ARBA00023015"/>
    </source>
</evidence>
<keyword evidence="10" id="KW-1133">Transmembrane helix</keyword>
<dbReference type="GO" id="GO:0005634">
    <property type="term" value="C:nucleus"/>
    <property type="evidence" value="ECO:0007669"/>
    <property type="project" value="UniProtKB-SubCell"/>
</dbReference>
<keyword evidence="5" id="KW-0010">Activator</keyword>
<evidence type="ECO:0000256" key="4">
    <source>
        <dbReference type="ARBA" id="ARBA00023125"/>
    </source>
</evidence>